<evidence type="ECO:0000259" key="2">
    <source>
        <dbReference type="Pfam" id="PF12850"/>
    </source>
</evidence>
<accession>A0ABU1GXJ9</accession>
<sequence length="161" mass="18275">MAVYVISDTHFGHGNILRHRPEFESIEAHDRTITDRILSVCGKFDSLYILGDVVVYQPGMRYLEEIASQVGFLHIILGNHDNERKGSPALTEYLPLCKSIGAMKHYKNAWLTHAPIHPDELRGNINIHGHVHRSSIDDSRYINVSCEVLAYTPIDMARLVE</sequence>
<dbReference type="InterPro" id="IPR024654">
    <property type="entry name" value="Calcineurin-like_PHP_lpxH"/>
</dbReference>
<keyword evidence="4" id="KW-1185">Reference proteome</keyword>
<evidence type="ECO:0000256" key="1">
    <source>
        <dbReference type="ARBA" id="ARBA00008950"/>
    </source>
</evidence>
<proteinExistence type="inferred from homology"/>
<evidence type="ECO:0000313" key="4">
    <source>
        <dbReference type="Proteomes" id="UP001269375"/>
    </source>
</evidence>
<dbReference type="RefSeq" id="WP_251590268.1">
    <property type="nucleotide sequence ID" value="NZ_JAMLJI010000001.1"/>
</dbReference>
<dbReference type="SUPFAM" id="SSF56300">
    <property type="entry name" value="Metallo-dependent phosphatases"/>
    <property type="match status" value="1"/>
</dbReference>
<dbReference type="EMBL" id="JARWAO010000006">
    <property type="protein sequence ID" value="MDR5896779.1"/>
    <property type="molecule type" value="Genomic_DNA"/>
</dbReference>
<reference evidence="3 4" key="1">
    <citation type="submission" date="2023-04" db="EMBL/GenBank/DDBJ databases">
        <title>A long-awaited taxogenomic arrangement of the family Halomonadaceae.</title>
        <authorList>
            <person name="De La Haba R."/>
            <person name="Chuvochina M."/>
            <person name="Wittouck S."/>
            <person name="Arahal D.R."/>
            <person name="Sanchez-Porro C."/>
            <person name="Hugenholtz P."/>
            <person name="Ventosa A."/>
        </authorList>
    </citation>
    <scope>NUCLEOTIDE SEQUENCE [LARGE SCALE GENOMIC DNA]</scope>
    <source>
        <strain evidence="3 4">DSM 22428</strain>
    </source>
</reference>
<dbReference type="Gene3D" id="3.60.21.10">
    <property type="match status" value="1"/>
</dbReference>
<feature type="domain" description="Calcineurin-like phosphoesterase" evidence="2">
    <location>
        <begin position="1"/>
        <end position="139"/>
    </location>
</feature>
<protein>
    <submittedName>
        <fullName evidence="3">Metallophosphoesterase family protein</fullName>
    </submittedName>
</protein>
<evidence type="ECO:0000313" key="3">
    <source>
        <dbReference type="EMBL" id="MDR5896779.1"/>
    </source>
</evidence>
<comment type="similarity">
    <text evidence="1">Belongs to the metallophosphoesterase superfamily. YfcE family.</text>
</comment>
<comment type="caution">
    <text evidence="3">The sequence shown here is derived from an EMBL/GenBank/DDBJ whole genome shotgun (WGS) entry which is preliminary data.</text>
</comment>
<gene>
    <name evidence="3" type="ORF">QC825_11905</name>
</gene>
<dbReference type="InterPro" id="IPR029052">
    <property type="entry name" value="Metallo-depent_PP-like"/>
</dbReference>
<dbReference type="Proteomes" id="UP001269375">
    <property type="component" value="Unassembled WGS sequence"/>
</dbReference>
<organism evidence="3 4">
    <name type="scientific">Larsenimonas suaedae</name>
    <dbReference type="NCBI Taxonomy" id="1851019"/>
    <lineage>
        <taxon>Bacteria</taxon>
        <taxon>Pseudomonadati</taxon>
        <taxon>Pseudomonadota</taxon>
        <taxon>Gammaproteobacteria</taxon>
        <taxon>Oceanospirillales</taxon>
        <taxon>Halomonadaceae</taxon>
        <taxon>Larsenimonas</taxon>
    </lineage>
</organism>
<name>A0ABU1GXJ9_9GAMM</name>
<dbReference type="Pfam" id="PF12850">
    <property type="entry name" value="Metallophos_2"/>
    <property type="match status" value="1"/>
</dbReference>